<keyword evidence="6" id="KW-0411">Iron-sulfur</keyword>
<dbReference type="Pfam" id="PF13746">
    <property type="entry name" value="Fer4_18"/>
    <property type="match status" value="1"/>
</dbReference>
<dbReference type="Proteomes" id="UP001207930">
    <property type="component" value="Unassembled WGS sequence"/>
</dbReference>
<keyword evidence="4" id="KW-0249">Electron transport</keyword>
<dbReference type="EMBL" id="JAPDDS010000003">
    <property type="protein sequence ID" value="MCW1884301.1"/>
    <property type="molecule type" value="Genomic_DNA"/>
</dbReference>
<dbReference type="InterPro" id="IPR014116">
    <property type="entry name" value="Cyt_c_oxidase_cbb3_FixG"/>
</dbReference>
<evidence type="ECO:0000256" key="4">
    <source>
        <dbReference type="ARBA" id="ARBA00022982"/>
    </source>
</evidence>
<dbReference type="Pfam" id="PF12801">
    <property type="entry name" value="Fer4_5"/>
    <property type="match status" value="1"/>
</dbReference>
<dbReference type="Gene3D" id="3.30.70.20">
    <property type="match status" value="1"/>
</dbReference>
<evidence type="ECO:0000259" key="8">
    <source>
        <dbReference type="PROSITE" id="PS51379"/>
    </source>
</evidence>
<comment type="caution">
    <text evidence="9">The sequence shown here is derived from an EMBL/GenBank/DDBJ whole genome shotgun (WGS) entry which is preliminary data.</text>
</comment>
<dbReference type="InterPro" id="IPR017900">
    <property type="entry name" value="4Fe4S_Fe_S_CS"/>
</dbReference>
<keyword evidence="7" id="KW-0472">Membrane</keyword>
<keyword evidence="7" id="KW-1133">Transmembrane helix</keyword>
<protein>
    <submittedName>
        <fullName evidence="9">Cytochrome c oxidase accessory protein CcoG</fullName>
    </submittedName>
</protein>
<feature type="domain" description="4Fe-4S ferredoxin-type" evidence="8">
    <location>
        <begin position="254"/>
        <end position="282"/>
    </location>
</feature>
<evidence type="ECO:0000256" key="7">
    <source>
        <dbReference type="SAM" id="Phobius"/>
    </source>
</evidence>
<keyword evidence="10" id="KW-1185">Reference proteome</keyword>
<dbReference type="PROSITE" id="PS00198">
    <property type="entry name" value="4FE4S_FER_1"/>
    <property type="match status" value="1"/>
</dbReference>
<proteinExistence type="predicted"/>
<dbReference type="PROSITE" id="PS51379">
    <property type="entry name" value="4FE4S_FER_2"/>
    <property type="match status" value="1"/>
</dbReference>
<organism evidence="9 10">
    <name type="scientific">Luteolibacter flavescens</name>
    <dbReference type="NCBI Taxonomy" id="1859460"/>
    <lineage>
        <taxon>Bacteria</taxon>
        <taxon>Pseudomonadati</taxon>
        <taxon>Verrucomicrobiota</taxon>
        <taxon>Verrucomicrobiia</taxon>
        <taxon>Verrucomicrobiales</taxon>
        <taxon>Verrucomicrobiaceae</taxon>
        <taxon>Luteolibacter</taxon>
    </lineage>
</organism>
<dbReference type="InterPro" id="IPR013783">
    <property type="entry name" value="Ig-like_fold"/>
</dbReference>
<name>A0ABT3FM20_9BACT</name>
<feature type="transmembrane region" description="Helical" evidence="7">
    <location>
        <begin position="331"/>
        <end position="350"/>
    </location>
</feature>
<accession>A0ABT3FM20</accession>
<evidence type="ECO:0000256" key="2">
    <source>
        <dbReference type="ARBA" id="ARBA00022485"/>
    </source>
</evidence>
<dbReference type="PANTHER" id="PTHR30176">
    <property type="entry name" value="FERREDOXIN-TYPE PROTEIN NAPH"/>
    <property type="match status" value="1"/>
</dbReference>
<evidence type="ECO:0000313" key="10">
    <source>
        <dbReference type="Proteomes" id="UP001207930"/>
    </source>
</evidence>
<reference evidence="9 10" key="1">
    <citation type="submission" date="2022-10" db="EMBL/GenBank/DDBJ databases">
        <title>Luteolibacter flavescens strain MCCC 1K03193, whole genome shotgun sequencing project.</title>
        <authorList>
            <person name="Zhao G."/>
            <person name="Shen L."/>
        </authorList>
    </citation>
    <scope>NUCLEOTIDE SEQUENCE [LARGE SCALE GENOMIC DNA]</scope>
    <source>
        <strain evidence="9 10">MCCC 1K03193</strain>
    </source>
</reference>
<feature type="transmembrane region" description="Helical" evidence="7">
    <location>
        <begin position="43"/>
        <end position="67"/>
    </location>
</feature>
<dbReference type="Gene3D" id="2.60.40.10">
    <property type="entry name" value="Immunoglobulins"/>
    <property type="match status" value="1"/>
</dbReference>
<dbReference type="InterPro" id="IPR017896">
    <property type="entry name" value="4Fe4S_Fe-S-bd"/>
</dbReference>
<dbReference type="SUPFAM" id="SSF54862">
    <property type="entry name" value="4Fe-4S ferredoxins"/>
    <property type="match status" value="1"/>
</dbReference>
<keyword evidence="3" id="KW-0479">Metal-binding</keyword>
<keyword evidence="5" id="KW-0408">Iron</keyword>
<keyword evidence="1" id="KW-0813">Transport</keyword>
<feature type="transmembrane region" description="Helical" evidence="7">
    <location>
        <begin position="87"/>
        <end position="108"/>
    </location>
</feature>
<gene>
    <name evidence="9" type="primary">ccoG</name>
    <name evidence="9" type="ORF">OKA04_06125</name>
</gene>
<sequence length="469" mass="52588">MPVQVQKQKRPNLDSVTTINQDGSRFFLHTADVSGKWTTARRVFGAALIAVYIALPWIPVNGSPALFFDVEQRRFHVFGLTLVPQDLWVMFFGVTGLGFTLFFVTALLGRLWCGWACPYTVFLDHVFRRIERLAEGDAVARRKLDAAPWAAGKITRRGVKHLLYAICATLIAHIFLSYFVSIPRLYEHMHEGPLAHATSFGIVVFLTLALWFCFGWFREQFCVIMCPYGRLQSALTDDDTINVGYDEKRGEPRGAKGKATGDCIDCRRCVNVCPTGIDIRNGLQLECIGCAACIDACDDIMTKVGRPKGLVRYDSLNGLTGKKRRFIRPRVIAYTVLGAMGLLAFSIAGWRQARPFTADFTRMRGQPFYADATAIRNHYQVRFHNKRNQPARFTLHLADAPTGYTLSGADAEVEVPPRGEITRPAIVVAPVSEYRGATDLRIEVRAQPGDVVLRHEMRFLGPDLQNPQN</sequence>
<dbReference type="InterPro" id="IPR032879">
    <property type="entry name" value="FixG_C"/>
</dbReference>
<dbReference type="NCBIfam" id="TIGR02745">
    <property type="entry name" value="ccoG_rdxA_fixG"/>
    <property type="match status" value="1"/>
</dbReference>
<dbReference type="RefSeq" id="WP_264500262.1">
    <property type="nucleotide sequence ID" value="NZ_JAPDDS010000003.1"/>
</dbReference>
<evidence type="ECO:0000256" key="1">
    <source>
        <dbReference type="ARBA" id="ARBA00022448"/>
    </source>
</evidence>
<evidence type="ECO:0000256" key="5">
    <source>
        <dbReference type="ARBA" id="ARBA00023004"/>
    </source>
</evidence>
<keyword evidence="7" id="KW-0812">Transmembrane</keyword>
<feature type="transmembrane region" description="Helical" evidence="7">
    <location>
        <begin position="194"/>
        <end position="217"/>
    </location>
</feature>
<evidence type="ECO:0000256" key="3">
    <source>
        <dbReference type="ARBA" id="ARBA00022723"/>
    </source>
</evidence>
<keyword evidence="2" id="KW-0004">4Fe-4S</keyword>
<dbReference type="PANTHER" id="PTHR30176:SF3">
    <property type="entry name" value="FERREDOXIN-TYPE PROTEIN NAPH"/>
    <property type="match status" value="1"/>
</dbReference>
<dbReference type="Pfam" id="PF11614">
    <property type="entry name" value="FixG_C"/>
    <property type="match status" value="1"/>
</dbReference>
<feature type="transmembrane region" description="Helical" evidence="7">
    <location>
        <begin position="162"/>
        <end position="182"/>
    </location>
</feature>
<evidence type="ECO:0000256" key="6">
    <source>
        <dbReference type="ARBA" id="ARBA00023014"/>
    </source>
</evidence>
<evidence type="ECO:0000313" key="9">
    <source>
        <dbReference type="EMBL" id="MCW1884301.1"/>
    </source>
</evidence>
<dbReference type="InterPro" id="IPR051684">
    <property type="entry name" value="Electron_Trans/Redox"/>
</dbReference>